<name>A0ABQ8TXR8_PERAM</name>
<evidence type="ECO:0000313" key="2">
    <source>
        <dbReference type="Proteomes" id="UP001148838"/>
    </source>
</evidence>
<reference evidence="1 2" key="1">
    <citation type="journal article" date="2022" name="Allergy">
        <title>Genome assembly and annotation of Periplaneta americana reveal a comprehensive cockroach allergen profile.</title>
        <authorList>
            <person name="Wang L."/>
            <person name="Xiong Q."/>
            <person name="Saelim N."/>
            <person name="Wang L."/>
            <person name="Nong W."/>
            <person name="Wan A.T."/>
            <person name="Shi M."/>
            <person name="Liu X."/>
            <person name="Cao Q."/>
            <person name="Hui J.H.L."/>
            <person name="Sookrung N."/>
            <person name="Leung T.F."/>
            <person name="Tungtrongchitr A."/>
            <person name="Tsui S.K.W."/>
        </authorList>
    </citation>
    <scope>NUCLEOTIDE SEQUENCE [LARGE SCALE GENOMIC DNA]</scope>
    <source>
        <strain evidence="1">PWHHKU_190912</strain>
    </source>
</reference>
<organism evidence="1 2">
    <name type="scientific">Periplaneta americana</name>
    <name type="common">American cockroach</name>
    <name type="synonym">Blatta americana</name>
    <dbReference type="NCBI Taxonomy" id="6978"/>
    <lineage>
        <taxon>Eukaryota</taxon>
        <taxon>Metazoa</taxon>
        <taxon>Ecdysozoa</taxon>
        <taxon>Arthropoda</taxon>
        <taxon>Hexapoda</taxon>
        <taxon>Insecta</taxon>
        <taxon>Pterygota</taxon>
        <taxon>Neoptera</taxon>
        <taxon>Polyneoptera</taxon>
        <taxon>Dictyoptera</taxon>
        <taxon>Blattodea</taxon>
        <taxon>Blattoidea</taxon>
        <taxon>Blattidae</taxon>
        <taxon>Blattinae</taxon>
        <taxon>Periplaneta</taxon>
    </lineage>
</organism>
<gene>
    <name evidence="1" type="ORF">ANN_02978</name>
</gene>
<proteinExistence type="predicted"/>
<protein>
    <submittedName>
        <fullName evidence="1">Uncharacterized protein</fullName>
    </submittedName>
</protein>
<dbReference type="EMBL" id="JAJSOF020000001">
    <property type="protein sequence ID" value="KAJ4451514.1"/>
    <property type="molecule type" value="Genomic_DNA"/>
</dbReference>
<evidence type="ECO:0000313" key="1">
    <source>
        <dbReference type="EMBL" id="KAJ4451514.1"/>
    </source>
</evidence>
<keyword evidence="2" id="KW-1185">Reference proteome</keyword>
<accession>A0ABQ8TXR8</accession>
<dbReference type="Proteomes" id="UP001148838">
    <property type="component" value="Unassembled WGS sequence"/>
</dbReference>
<comment type="caution">
    <text evidence="1">The sequence shown here is derived from an EMBL/GenBank/DDBJ whole genome shotgun (WGS) entry which is preliminary data.</text>
</comment>
<sequence length="294" mass="32736">MSPGSSTDSYPAFARIGLLENPGKNLNQITCPDRDWNLGHMVSRLDALTVTPQEWYVCHRKERKTSKENCLITSPHRVTKSHENMEVKLHASMISTLVLLSGKGSSCPANVKNIGVPQAPEPFNEDENSNQLRGCCSTAQVVSSPRNMHGRSGVNKALKSATRVVPENETADALAKKGTQVVTTSNHIISFNSAKFYIKRRFREETLQHHITVCEGRKWSSVLTSEAIPNHPRKESVATFRILSGQDLLAAHLHRFSILPSSVCFLCKDESNAIDWDHVSKCCVSQTFHYKTIL</sequence>